<feature type="region of interest" description="Disordered" evidence="1">
    <location>
        <begin position="113"/>
        <end position="162"/>
    </location>
</feature>
<keyword evidence="2" id="KW-1133">Transmembrane helix</keyword>
<feature type="transmembrane region" description="Helical" evidence="2">
    <location>
        <begin position="56"/>
        <end position="84"/>
    </location>
</feature>
<organism evidence="3">
    <name type="scientific">uncultured Lysobacter sp</name>
    <dbReference type="NCBI Taxonomy" id="271060"/>
    <lineage>
        <taxon>Bacteria</taxon>
        <taxon>Pseudomonadati</taxon>
        <taxon>Pseudomonadota</taxon>
        <taxon>Gammaproteobacteria</taxon>
        <taxon>Lysobacterales</taxon>
        <taxon>Lysobacteraceae</taxon>
        <taxon>Lysobacter</taxon>
        <taxon>environmental samples</taxon>
    </lineage>
</organism>
<name>A0A6J4KVB3_9GAMM</name>
<evidence type="ECO:0000313" key="3">
    <source>
        <dbReference type="EMBL" id="CAA9314941.1"/>
    </source>
</evidence>
<dbReference type="AlphaFoldDB" id="A0A6J4KVB3"/>
<feature type="compositionally biased region" description="Low complexity" evidence="1">
    <location>
        <begin position="229"/>
        <end position="238"/>
    </location>
</feature>
<feature type="region of interest" description="Disordered" evidence="1">
    <location>
        <begin position="229"/>
        <end position="272"/>
    </location>
</feature>
<keyword evidence="2" id="KW-0472">Membrane</keyword>
<feature type="compositionally biased region" description="Low complexity" evidence="1">
    <location>
        <begin position="208"/>
        <end position="221"/>
    </location>
</feature>
<accession>A0A6J4KVB3</accession>
<feature type="compositionally biased region" description="Basic and acidic residues" evidence="1">
    <location>
        <begin position="242"/>
        <end position="253"/>
    </location>
</feature>
<proteinExistence type="predicted"/>
<evidence type="ECO:0000256" key="1">
    <source>
        <dbReference type="SAM" id="MobiDB-lite"/>
    </source>
</evidence>
<protein>
    <submittedName>
        <fullName evidence="3">Uncharacterized protein</fullName>
    </submittedName>
</protein>
<gene>
    <name evidence="3" type="ORF">AVDCRST_MAG71-953</name>
</gene>
<dbReference type="EMBL" id="CADCUA010000256">
    <property type="protein sequence ID" value="CAA9314941.1"/>
    <property type="molecule type" value="Genomic_DNA"/>
</dbReference>
<feature type="region of interest" description="Disordered" evidence="1">
    <location>
        <begin position="202"/>
        <end position="221"/>
    </location>
</feature>
<sequence length="330" mass="34527">MNPMHDPLSPEERALAERLARLPPQGEPSAALDAAILRAAHAASPPSRTSRRGRRWWAAAAVPGGFITAVGTAAAFVFAVGLVWQLRPGERPEVPRETRGDDGFVAVEMIAAPADARSDPSPPPGTGKRAAAPAMPDTRSGVGDAVPSSSPVPAQDTAGEPAMPAHVDAMDAVPQQAAVPPEPETAAPSIAAPIERAMAPVHATAPEQQAQSARTRAPRRATYTTAARARAEAARSSAPIRNQRDPEVGEHRTPASADNAASPSTGQSGDGAVAAMPVALDGSLAPADWLERIRLRRAEGDLESAGESLRLFRRSYPRIPVPRDLRDLPR</sequence>
<evidence type="ECO:0000256" key="2">
    <source>
        <dbReference type="SAM" id="Phobius"/>
    </source>
</evidence>
<reference evidence="3" key="1">
    <citation type="submission" date="2020-02" db="EMBL/GenBank/DDBJ databases">
        <authorList>
            <person name="Meier V. D."/>
        </authorList>
    </citation>
    <scope>NUCLEOTIDE SEQUENCE</scope>
    <source>
        <strain evidence="3">AVDCRST_MAG71</strain>
    </source>
</reference>
<keyword evidence="2" id="KW-0812">Transmembrane</keyword>